<proteinExistence type="inferred from homology"/>
<comment type="similarity">
    <text evidence="1">Belongs to the NAD(P)-dependent epimerase/dehydratase family.</text>
</comment>
<gene>
    <name evidence="4" type="ORF">GZH47_23250</name>
</gene>
<dbReference type="SUPFAM" id="SSF51735">
    <property type="entry name" value="NAD(P)-binding Rossmann-fold domains"/>
    <property type="match status" value="1"/>
</dbReference>
<name>A0A6C0PA67_9BACL</name>
<dbReference type="Pfam" id="PF01370">
    <property type="entry name" value="Epimerase"/>
    <property type="match status" value="1"/>
</dbReference>
<protein>
    <submittedName>
        <fullName evidence="4">NAD(P)-dependent oxidoreductase</fullName>
    </submittedName>
</protein>
<sequence length="340" mass="34849">MSRPRLLVTGAGGFCGEHACRHFASLGWQVIAAVRRLPAAAAAEWAWLGGVDAVLACDLSSRSETEALAERAAPDYVLHLAGANAVGASWSDPASVLQSNVMGTVHLLEGIRRLGKPCRVLVAGSMLRFPLAGSGEAGKSPAAGGAEASAAGTAGAGAARPADGPRPQHPYSLSKTMQVLVAQSWSSLFGMEVIVAEPSNLIGPGRSGGLCGLLARYAAVSERAAAAGDAAPAPFRFSSRSEQRDLLDVRDAIAAYEMLFQAGESGRVYPVASGIMRTLGEIAGAFGEVALQPLRWEFGDSDAASPAPADIGAIAALGWSPSYSLKRSLDDALAAARLSV</sequence>
<dbReference type="InterPro" id="IPR001509">
    <property type="entry name" value="Epimerase_deHydtase"/>
</dbReference>
<evidence type="ECO:0000313" key="4">
    <source>
        <dbReference type="EMBL" id="QHW33422.1"/>
    </source>
</evidence>
<accession>A0A6C0PA67</accession>
<organism evidence="4 5">
    <name type="scientific">Paenibacillus rhizovicinus</name>
    <dbReference type="NCBI Taxonomy" id="2704463"/>
    <lineage>
        <taxon>Bacteria</taxon>
        <taxon>Bacillati</taxon>
        <taxon>Bacillota</taxon>
        <taxon>Bacilli</taxon>
        <taxon>Bacillales</taxon>
        <taxon>Paenibacillaceae</taxon>
        <taxon>Paenibacillus</taxon>
    </lineage>
</organism>
<keyword evidence="5" id="KW-1185">Reference proteome</keyword>
<dbReference type="PANTHER" id="PTHR43000">
    <property type="entry name" value="DTDP-D-GLUCOSE 4,6-DEHYDRATASE-RELATED"/>
    <property type="match status" value="1"/>
</dbReference>
<feature type="region of interest" description="Disordered" evidence="2">
    <location>
        <begin position="138"/>
        <end position="170"/>
    </location>
</feature>
<dbReference type="RefSeq" id="WP_162643414.1">
    <property type="nucleotide sequence ID" value="NZ_CP048286.1"/>
</dbReference>
<evidence type="ECO:0000256" key="2">
    <source>
        <dbReference type="SAM" id="MobiDB-lite"/>
    </source>
</evidence>
<dbReference type="EMBL" id="CP048286">
    <property type="protein sequence ID" value="QHW33422.1"/>
    <property type="molecule type" value="Genomic_DNA"/>
</dbReference>
<dbReference type="Proteomes" id="UP000479114">
    <property type="component" value="Chromosome"/>
</dbReference>
<feature type="compositionally biased region" description="Low complexity" evidence="2">
    <location>
        <begin position="138"/>
        <end position="162"/>
    </location>
</feature>
<evidence type="ECO:0000256" key="1">
    <source>
        <dbReference type="ARBA" id="ARBA00007637"/>
    </source>
</evidence>
<dbReference type="InterPro" id="IPR036291">
    <property type="entry name" value="NAD(P)-bd_dom_sf"/>
</dbReference>
<reference evidence="4 5" key="1">
    <citation type="submission" date="2020-02" db="EMBL/GenBank/DDBJ databases">
        <title>Paenibacillus sp. nov., isolated from rhizosphere soil of tomato.</title>
        <authorList>
            <person name="Weon H.-Y."/>
            <person name="Lee S.A."/>
        </authorList>
    </citation>
    <scope>NUCLEOTIDE SEQUENCE [LARGE SCALE GENOMIC DNA]</scope>
    <source>
        <strain evidence="4 5">14171R-81</strain>
    </source>
</reference>
<evidence type="ECO:0000313" key="5">
    <source>
        <dbReference type="Proteomes" id="UP000479114"/>
    </source>
</evidence>
<dbReference type="KEGG" id="prz:GZH47_23250"/>
<dbReference type="AlphaFoldDB" id="A0A6C0PA67"/>
<evidence type="ECO:0000259" key="3">
    <source>
        <dbReference type="Pfam" id="PF01370"/>
    </source>
</evidence>
<dbReference type="Gene3D" id="3.40.50.720">
    <property type="entry name" value="NAD(P)-binding Rossmann-like Domain"/>
    <property type="match status" value="1"/>
</dbReference>
<feature type="domain" description="NAD-dependent epimerase/dehydratase" evidence="3">
    <location>
        <begin position="7"/>
        <end position="271"/>
    </location>
</feature>